<evidence type="ECO:0000313" key="7">
    <source>
        <dbReference type="EMBL" id="CAJ0564305.1"/>
    </source>
</evidence>
<feature type="transmembrane region" description="Helical" evidence="6">
    <location>
        <begin position="408"/>
        <end position="431"/>
    </location>
</feature>
<comment type="similarity">
    <text evidence="2 6">Belongs to the battenin family.</text>
</comment>
<feature type="transmembrane region" description="Helical" evidence="6">
    <location>
        <begin position="70"/>
        <end position="90"/>
    </location>
</feature>
<comment type="caution">
    <text evidence="7">The sequence shown here is derived from an EMBL/GenBank/DDBJ whole genome shotgun (WGS) entry which is preliminary data.</text>
</comment>
<keyword evidence="5 6" id="KW-0472">Membrane</keyword>
<dbReference type="Pfam" id="PF02487">
    <property type="entry name" value="CLN3"/>
    <property type="match status" value="1"/>
</dbReference>
<evidence type="ECO:0000256" key="3">
    <source>
        <dbReference type="ARBA" id="ARBA00022692"/>
    </source>
</evidence>
<feature type="transmembrane region" description="Helical" evidence="6">
    <location>
        <begin position="185"/>
        <end position="204"/>
    </location>
</feature>
<dbReference type="PANTHER" id="PTHR10981:SF8">
    <property type="entry name" value="BATTENIN"/>
    <property type="match status" value="1"/>
</dbReference>
<feature type="transmembrane region" description="Helical" evidence="6">
    <location>
        <begin position="152"/>
        <end position="173"/>
    </location>
</feature>
<evidence type="ECO:0000256" key="6">
    <source>
        <dbReference type="RuleBase" id="RU361113"/>
    </source>
</evidence>
<dbReference type="InterPro" id="IPR036259">
    <property type="entry name" value="MFS_trans_sf"/>
</dbReference>
<accession>A0AA36FRE1</accession>
<evidence type="ECO:0000256" key="4">
    <source>
        <dbReference type="ARBA" id="ARBA00022989"/>
    </source>
</evidence>
<evidence type="ECO:0000256" key="1">
    <source>
        <dbReference type="ARBA" id="ARBA00004127"/>
    </source>
</evidence>
<sequence length="440" mass="48536">MGRARQPAPTTWRNIAAFWLFGLCNNYGYVIMLSAADDIIHKQAEGVPFNKKCMEEIETRSCHGRASTGAILLAEILPILVIKIVMPFFCHKIPYGFRHFTVVALQFSAYLVVAYATSFEMAIFGVAMAAVGSGIGEITYLSLSSHFPISTIAAWSSGTGGAGIVGSFAYAALTEPQLGGLTPRMTMLIMLTIPVAFAVAYWVVLQFPKTVYSPGCTPSSWLVPEDIGRREKRMSACCTEIREVLNAQPLLEAGDESHLASQRSLTFGDRVNLIKPLLKFMVPLMLVYFGEYLINQGLTQLVYFNCANGLGLSKGSQYRWYQVLYQVGVFISRSSVRFIELPQKVLYLLPILQLANAVLFYIEARYAFVPHIWIVFAVILMEGLYGGSSYVNTFNHIHKNVPVDVREYSLSIASLADSIGIVGAAFTGILLHNNICDQLG</sequence>
<feature type="transmembrane region" description="Helical" evidence="6">
    <location>
        <begin position="368"/>
        <end position="387"/>
    </location>
</feature>
<dbReference type="AlphaFoldDB" id="A0AA36FRE1"/>
<feature type="transmembrane region" description="Helical" evidence="6">
    <location>
        <begin position="12"/>
        <end position="32"/>
    </location>
</feature>
<dbReference type="GO" id="GO:0007040">
    <property type="term" value="P:lysosome organization"/>
    <property type="evidence" value="ECO:0007669"/>
    <property type="project" value="TreeGrafter"/>
</dbReference>
<reference evidence="7" key="1">
    <citation type="submission" date="2023-06" db="EMBL/GenBank/DDBJ databases">
        <authorList>
            <person name="Delattre M."/>
        </authorList>
    </citation>
    <scope>NUCLEOTIDE SEQUENCE</scope>
    <source>
        <strain evidence="7">AF72</strain>
    </source>
</reference>
<keyword evidence="8" id="KW-1185">Reference proteome</keyword>
<dbReference type="PANTHER" id="PTHR10981">
    <property type="entry name" value="BATTENIN"/>
    <property type="match status" value="1"/>
</dbReference>
<comment type="subcellular location">
    <subcellularLocation>
        <location evidence="1">Endomembrane system</location>
        <topology evidence="1">Multi-pass membrane protein</topology>
    </subcellularLocation>
    <subcellularLocation>
        <location evidence="6">Lysosome membrane</location>
        <topology evidence="6">Multi-pass membrane protein</topology>
    </subcellularLocation>
</comment>
<dbReference type="PRINTS" id="PR01315">
    <property type="entry name" value="BATTENIN"/>
</dbReference>
<dbReference type="GO" id="GO:0012505">
    <property type="term" value="C:endomembrane system"/>
    <property type="evidence" value="ECO:0007669"/>
    <property type="project" value="UniProtKB-SubCell"/>
</dbReference>
<dbReference type="InterPro" id="IPR003492">
    <property type="entry name" value="Battenin_disease_Cln3"/>
</dbReference>
<keyword evidence="4 6" id="KW-1133">Transmembrane helix</keyword>
<dbReference type="InterPro" id="IPR018460">
    <property type="entry name" value="Battenin_disease_Cln3_subgr"/>
</dbReference>
<dbReference type="EMBL" id="CATQJA010000856">
    <property type="protein sequence ID" value="CAJ0564305.1"/>
    <property type="molecule type" value="Genomic_DNA"/>
</dbReference>
<evidence type="ECO:0000256" key="2">
    <source>
        <dbReference type="ARBA" id="ARBA00007467"/>
    </source>
</evidence>
<dbReference type="SUPFAM" id="SSF103473">
    <property type="entry name" value="MFS general substrate transporter"/>
    <property type="match status" value="1"/>
</dbReference>
<name>A0AA36FRE1_9BILA</name>
<organism evidence="7 8">
    <name type="scientific">Mesorhabditis spiculigera</name>
    <dbReference type="NCBI Taxonomy" id="96644"/>
    <lineage>
        <taxon>Eukaryota</taxon>
        <taxon>Metazoa</taxon>
        <taxon>Ecdysozoa</taxon>
        <taxon>Nematoda</taxon>
        <taxon>Chromadorea</taxon>
        <taxon>Rhabditida</taxon>
        <taxon>Rhabditina</taxon>
        <taxon>Rhabditomorpha</taxon>
        <taxon>Rhabditoidea</taxon>
        <taxon>Rhabditidae</taxon>
        <taxon>Mesorhabditinae</taxon>
        <taxon>Mesorhabditis</taxon>
    </lineage>
</organism>
<keyword evidence="3 6" id="KW-0812">Transmembrane</keyword>
<evidence type="ECO:0000256" key="5">
    <source>
        <dbReference type="ARBA" id="ARBA00023136"/>
    </source>
</evidence>
<proteinExistence type="inferred from homology"/>
<feature type="transmembrane region" description="Helical" evidence="6">
    <location>
        <begin position="122"/>
        <end position="140"/>
    </location>
</feature>
<dbReference type="GO" id="GO:0051453">
    <property type="term" value="P:regulation of intracellular pH"/>
    <property type="evidence" value="ECO:0007669"/>
    <property type="project" value="TreeGrafter"/>
</dbReference>
<protein>
    <recommendedName>
        <fullName evidence="6">Battenin</fullName>
    </recommendedName>
</protein>
<dbReference type="GO" id="GO:0005765">
    <property type="term" value="C:lysosomal membrane"/>
    <property type="evidence" value="ECO:0007669"/>
    <property type="project" value="UniProtKB-SubCell"/>
</dbReference>
<dbReference type="Proteomes" id="UP001177023">
    <property type="component" value="Unassembled WGS sequence"/>
</dbReference>
<feature type="transmembrane region" description="Helical" evidence="6">
    <location>
        <begin position="345"/>
        <end position="362"/>
    </location>
</feature>
<keyword evidence="6" id="KW-0458">Lysosome</keyword>
<gene>
    <name evidence="7" type="ORF">MSPICULIGERA_LOCUS2987</name>
</gene>
<feature type="transmembrane region" description="Helical" evidence="6">
    <location>
        <begin position="97"/>
        <end position="116"/>
    </location>
</feature>
<feature type="non-terminal residue" evidence="7">
    <location>
        <position position="440"/>
    </location>
</feature>
<dbReference type="PIRSF" id="PIRSF015974">
    <property type="entry name" value="CLN3_BTN1"/>
    <property type="match status" value="1"/>
</dbReference>
<evidence type="ECO:0000313" key="8">
    <source>
        <dbReference type="Proteomes" id="UP001177023"/>
    </source>
</evidence>